<dbReference type="Gene3D" id="2.30.29.30">
    <property type="entry name" value="Pleckstrin-homology domain (PH domain)/Phosphotyrosine-binding domain (PTB)"/>
    <property type="match status" value="1"/>
</dbReference>
<dbReference type="SUPFAM" id="SSF47220">
    <property type="entry name" value="alpha-catenin/vinculin-like"/>
    <property type="match status" value="5"/>
</dbReference>
<dbReference type="FunFam" id="1.20.120.230:FF:000003">
    <property type="entry name" value="Talin 2"/>
    <property type="match status" value="1"/>
</dbReference>
<dbReference type="Ensembl" id="ENSCSAVT00000020129.1">
    <property type="protein sequence ID" value="ENSCSAVP00000019915.1"/>
    <property type="gene ID" value="ENSCSAVG00000011698.1"/>
</dbReference>
<dbReference type="InterPro" id="IPR019749">
    <property type="entry name" value="Band_41_domain"/>
</dbReference>
<reference evidence="7" key="3">
    <citation type="submission" date="2025-09" db="UniProtKB">
        <authorList>
            <consortium name="Ensembl"/>
        </authorList>
    </citation>
    <scope>IDENTIFICATION</scope>
</reference>
<dbReference type="CDD" id="cd10569">
    <property type="entry name" value="FERM_C_Talin"/>
    <property type="match status" value="1"/>
</dbReference>
<dbReference type="InterPro" id="IPR002404">
    <property type="entry name" value="IRS_PTB"/>
</dbReference>
<keyword evidence="3" id="KW-0206">Cytoskeleton</keyword>
<protein>
    <recommendedName>
        <fullName evidence="9">FERM domain-containing protein</fullName>
    </recommendedName>
</protein>
<dbReference type="Gene3D" id="3.10.20.90">
    <property type="entry name" value="Phosphatidylinositol 3-kinase Catalytic Subunit, Chain A, domain 1"/>
    <property type="match status" value="2"/>
</dbReference>
<dbReference type="FunFam" id="1.20.80.10:FF:000007">
    <property type="entry name" value="Talin 2"/>
    <property type="match status" value="1"/>
</dbReference>
<dbReference type="GO" id="GO:0005178">
    <property type="term" value="F:integrin binding"/>
    <property type="evidence" value="ECO:0007669"/>
    <property type="project" value="TreeGrafter"/>
</dbReference>
<evidence type="ECO:0000256" key="2">
    <source>
        <dbReference type="ARBA" id="ARBA00022490"/>
    </source>
</evidence>
<dbReference type="InterPro" id="IPR057346">
    <property type="entry name" value="Talin1/2_VBS2"/>
</dbReference>
<dbReference type="InterPro" id="IPR049108">
    <property type="entry name" value="Talin_R4"/>
</dbReference>
<evidence type="ECO:0000259" key="5">
    <source>
        <dbReference type="PROSITE" id="PS50057"/>
    </source>
</evidence>
<evidence type="ECO:0000256" key="1">
    <source>
        <dbReference type="ARBA" id="ARBA00004245"/>
    </source>
</evidence>
<dbReference type="InterPro" id="IPR000299">
    <property type="entry name" value="FERM_domain"/>
</dbReference>
<sequence length="2550" mass="275639">MVNLALKILIKQSNMTRTMQFDPACIVYDACRIIREKTPEAQVGLAQDYSLFLADKDPKKGVWLESRRPLEYYLLRDGDILEYKQKQRPLKVRTLDASIKTVMIDDSNTVDQLMITICTRLGIVNHEEYSLVRDAIVDEAPAQKKASFDTGTLLRPGTTDRKFETLKKKLHTDDELSWLSHGQTLREQGVDELETLILRRKYFYSDQNVDSRDPIQLNLLYVQSRDGILKGQYPVSEKDATTFAAIQCQIQLGNHDEKKHKPGYIELKDFLPKEYVKSRGIEKKIFAEHKLFENLSEIEAKVKYTKNCRALKTYGVTFFLVKEKMKGRNKLVPRLMGVTRESVMRVDEKTKDMLKVWPLTSVKRWAASPKSFTLDFGDYQDGYYSVQTTEGEQIAQLIAGYIDIILKKRQAKDNIGIDDDEDAAIVEDTVSPHQAQFVAMHGGSAGSFHSGSVAMPGVIGNSSARPDSYSMGAMQPPTQVTTHSNLSYGGQPLHHHQTRSFLKHIITAAQQAFMGNIEHGFNACRAAHEGFNNKAHLPPLGSDAASRQWKMNAVAENRHHIQSNLAAIDAATATVITKTSGDPEGRSYTTVGSAITTISSNLNDMTRSMQLMASLLDDGSDGDGLMRAARDLTAAIQDLLRAAKPNSEEPRQNLLGAAGKIGASHDILKYIGDGGDDEFQASRDILMNLAKQVASATAALVLQAKTVASQSQDQITQNDVITSATKCALSTSQLVACTKVVGPTIYNPSCKEQLIDAAREVSHSVDGCLESTRVATNDPNLLQALGDAASNVGKALNDLINHIRSGADMTNGKYDDQCEVILNATDKLCNSMGNAAVMAKQAKLLGQATSDLVNLLKLEADEAQDDDWRKWLLSTVKLVAEATAKMVEAAKGTASNPHDSQQQQNLKLAAENLRAATNAATQNALRKKMIRRLEEAASHAAVAATQTIAAANAAEPYNTNKTSQNQLLTHSKSLQSEHIPKLLQSIHGAYDDLKNPTVQQNLITASNEFVPPATKMVGYSKAVVPTVSEKSTALQLANCTKKLALAVAELKTASVKAGEVCGASGIDAALETVTALDRQLSVYCNDAKNNQLQPLPGQTMQHCAQELGATSKAVGASMAQLLTRSSSVRNCSPQGNEDYTGMAARYTANALRTLVGAARGVAANLPDLDSQLHLLETCRDVMDKSVNLMQEAKLAVEDPENPENRQRLAQVAKAVSHALNNCINCLPGQRDVDEALKNIAESSKRLLSNQFPVNNANFQTAQAQLNRTAEELNIAANDLVGASRGTPSELAASSTNYNDRFTELLDAGMNVAGQSRDKDDQGQVIGNLKSISMASSKLLLAAKALSADPGAPNAKNQLSAAARAVTESINNLITHCTETAPGQKECDNALRQLKTVKEMLENPNEPVNDFSYFDCLESVMDNSKMLGESMSGITQHARASELESFGEAVTATQKSLIGLTEAAAQAAYLVGIADPNSEAGTQGLVDQTQFARANQAIQMACQSLLDPSSNQPQVLSAATIVAKYTSALCNVCRVASNKTTNTVARKHFVHSAKEVAHATANLVRTIKALDGNFSEENRANCSQATKPLIDAVENLTTFASNPEFASVPAKISNEAREAQRPIIESGKQMLESSSELIKTARKLANNPKDPPTWQVMAGHSRVVSDSIKKLIANIRDNAPGQKECDEAIDRINESIQQFNDASLSAMDQSLPARDDNSLNGFQAMVVDTVNQINKCVDPLANAAKEDAAQLGRQVVAQMASYFEPLAHATIGAASNSVNHQRQMDILDYSKTLAESALQLMFAAKEGGGNPKADNTHEAIDEAAESMKEAIEDLLKSVQEAPEALMSGMVDTICSATAVSSCFYGSWEDDTFADYQTSIMRHCRAIVVTSSDMSMAMNTRPDELTTLAKKVTGDFKETIKLSYTFRLKLKINVSNHIKRSIQDLGEACKELQSAGTIPLTKKDLNRMLARTSIEKVSYVMSSLQEGGRGTQACINAHTKVQGIIGDLDTTLMFVTSGALNPESDNESFAEHRENILATAKALVEDTKQLVAGAAGGQEKLAGAAQSASQTISKLADVVKSGASSLGADDPDTQVILINAVRDVASALADLINSTKDASGKSTSDQSMLHLKASAKAMVTNVTSLLKTVKSVEDEAAKGPRAIEQTINSIKQELKVNFKHIRILMERRATPEELIQITKPITNATAKAVAAGKFCRQEDMIVCANMGRKAVFDMIHICRASAASTDDQVQQKETLKFGAGVAEAYVSLLSNVLLTSQQPGNNDLKKNLNPLSKNVATAVSNLVRSGESMKGTDWVDPNDPNVIAEQELLAAALSIEAAAKKLAQLRPRKKPKQADESLNFEEQILEAAKSIATATTALVKAASAAQKELVLQGKVGSIAAMRHDDGQWSQGLISAAQMVARATGNLCEAANQAVQGEASEEKLVTSAKQVASSTAQLLVACKVKADPNSENMKRLQIAGNAVKHASEDLVKAASESANSDDEVEVVINSRLVGGIAQEMMAQEEILRKERELQSARQKLAQIRRMRYKDDSD</sequence>
<dbReference type="Pfam" id="PF16511">
    <property type="entry name" value="FERM_f0"/>
    <property type="match status" value="1"/>
</dbReference>
<dbReference type="InParanoid" id="H2ZQP9"/>
<dbReference type="eggNOG" id="KOG4261">
    <property type="taxonomic scope" value="Eukaryota"/>
</dbReference>
<dbReference type="FunFam" id="1.20.120.230:FF:000002">
    <property type="entry name" value="Talin 2"/>
    <property type="match status" value="1"/>
</dbReference>
<evidence type="ECO:0000256" key="3">
    <source>
        <dbReference type="ARBA" id="ARBA00023212"/>
    </source>
</evidence>
<dbReference type="FunCoup" id="H2ZQP9">
    <property type="interactions" value="115"/>
</dbReference>
<organism evidence="7 8">
    <name type="scientific">Ciona savignyi</name>
    <name type="common">Pacific transparent sea squirt</name>
    <dbReference type="NCBI Taxonomy" id="51511"/>
    <lineage>
        <taxon>Eukaryota</taxon>
        <taxon>Metazoa</taxon>
        <taxon>Chordata</taxon>
        <taxon>Tunicata</taxon>
        <taxon>Ascidiacea</taxon>
        <taxon>Phlebobranchia</taxon>
        <taxon>Cionidae</taxon>
        <taxon>Ciona</taxon>
    </lineage>
</organism>
<dbReference type="InterPro" id="IPR035963">
    <property type="entry name" value="FERM_2"/>
</dbReference>
<dbReference type="InterPro" id="IPR019748">
    <property type="entry name" value="FERM_central"/>
</dbReference>
<dbReference type="SUPFAM" id="SSF109880">
    <property type="entry name" value="A middle domain of Talin 1"/>
    <property type="match status" value="1"/>
</dbReference>
<dbReference type="Pfam" id="PF01608">
    <property type="entry name" value="I_LWEQ"/>
    <property type="match status" value="1"/>
</dbReference>
<dbReference type="FunFam" id="2.30.29.30:FF:000028">
    <property type="entry name" value="Talin 2"/>
    <property type="match status" value="1"/>
</dbReference>
<dbReference type="Pfam" id="PF08913">
    <property type="entry name" value="VBS"/>
    <property type="match status" value="1"/>
</dbReference>
<dbReference type="SMART" id="SM00295">
    <property type="entry name" value="B41"/>
    <property type="match status" value="1"/>
</dbReference>
<dbReference type="Pfam" id="PF21896">
    <property type="entry name" value="Talin_IBS2B"/>
    <property type="match status" value="5"/>
</dbReference>
<dbReference type="GO" id="GO:0030036">
    <property type="term" value="P:actin cytoskeleton organization"/>
    <property type="evidence" value="ECO:0007669"/>
    <property type="project" value="TreeGrafter"/>
</dbReference>
<dbReference type="SMART" id="SM00307">
    <property type="entry name" value="ILWEQ"/>
    <property type="match status" value="1"/>
</dbReference>
<dbReference type="OMA" id="VDMTQHY"/>
<dbReference type="InterPro" id="IPR037438">
    <property type="entry name" value="Talin1/2-RS"/>
</dbReference>
<keyword evidence="8" id="KW-1185">Reference proteome</keyword>
<proteinExistence type="predicted"/>
<dbReference type="InterPro" id="IPR011993">
    <property type="entry name" value="PH-like_dom_sf"/>
</dbReference>
<dbReference type="SMART" id="SM01244">
    <property type="entry name" value="IRS"/>
    <property type="match status" value="1"/>
</dbReference>
<evidence type="ECO:0008006" key="9">
    <source>
        <dbReference type="Google" id="ProtNLM"/>
    </source>
</evidence>
<dbReference type="InterPro" id="IPR054082">
    <property type="entry name" value="Talin_IBS2B"/>
</dbReference>
<dbReference type="GeneTree" id="ENSGT00940000168860"/>
<dbReference type="CDD" id="cd12150">
    <property type="entry name" value="talin-RS"/>
    <property type="match status" value="1"/>
</dbReference>
<evidence type="ECO:0000313" key="8">
    <source>
        <dbReference type="Proteomes" id="UP000007875"/>
    </source>
</evidence>
<dbReference type="Proteomes" id="UP000007875">
    <property type="component" value="Unassembled WGS sequence"/>
</dbReference>
<dbReference type="Pfam" id="PF02174">
    <property type="entry name" value="IRS"/>
    <property type="match status" value="1"/>
</dbReference>
<dbReference type="InterPro" id="IPR014352">
    <property type="entry name" value="FERM/acyl-CoA-bd_prot_sf"/>
</dbReference>
<dbReference type="Gene3D" id="1.20.120.230">
    <property type="entry name" value="Alpha-catenin/vinculin-like"/>
    <property type="match status" value="4"/>
</dbReference>
<dbReference type="PANTHER" id="PTHR19981:SF1">
    <property type="entry name" value="RHEA, ISOFORM B"/>
    <property type="match status" value="1"/>
</dbReference>
<dbReference type="Pfam" id="PF21692">
    <property type="entry name" value="Talin_R4"/>
    <property type="match status" value="1"/>
</dbReference>
<dbReference type="SUPFAM" id="SSF109885">
    <property type="entry name" value="I/LWEQ domain"/>
    <property type="match status" value="4"/>
</dbReference>
<dbReference type="InterPro" id="IPR032425">
    <property type="entry name" value="FERM_f0"/>
</dbReference>
<dbReference type="GO" id="GO:0001726">
    <property type="term" value="C:ruffle"/>
    <property type="evidence" value="ECO:0007669"/>
    <property type="project" value="InterPro"/>
</dbReference>
<dbReference type="InterPro" id="IPR035964">
    <property type="entry name" value="I/LWEQ_dom_sf"/>
</dbReference>
<dbReference type="Gene3D" id="1.20.1420.10">
    <property type="entry name" value="Talin, central domain"/>
    <property type="match status" value="8"/>
</dbReference>
<keyword evidence="4" id="KW-0175">Coiled coil</keyword>
<dbReference type="GO" id="GO:0005856">
    <property type="term" value="C:cytoskeleton"/>
    <property type="evidence" value="ECO:0007669"/>
    <property type="project" value="UniProtKB-SubCell"/>
</dbReference>
<evidence type="ECO:0000259" key="6">
    <source>
        <dbReference type="PROSITE" id="PS50945"/>
    </source>
</evidence>
<dbReference type="InterPro" id="IPR015009">
    <property type="entry name" value="Vinculin-bd_dom"/>
</dbReference>
<dbReference type="FunFam" id="1.20.1410.10:FF:000001">
    <property type="entry name" value="Talin 2"/>
    <property type="match status" value="1"/>
</dbReference>
<evidence type="ECO:0000256" key="4">
    <source>
        <dbReference type="SAM" id="Coils"/>
    </source>
</evidence>
<evidence type="ECO:0000313" key="7">
    <source>
        <dbReference type="Ensembl" id="ENSCSAVP00000019915.1"/>
    </source>
</evidence>
<comment type="subcellular location">
    <subcellularLocation>
        <location evidence="1">Cytoplasm</location>
        <location evidence="1">Cytoskeleton</location>
    </subcellularLocation>
</comment>
<dbReference type="PANTHER" id="PTHR19981">
    <property type="entry name" value="TALIN"/>
    <property type="match status" value="1"/>
</dbReference>
<dbReference type="CDD" id="cd14473">
    <property type="entry name" value="FERM_B-lobe"/>
    <property type="match status" value="1"/>
</dbReference>
<dbReference type="InterPro" id="IPR002558">
    <property type="entry name" value="ILWEQ_dom"/>
</dbReference>
<dbReference type="InterPro" id="IPR036723">
    <property type="entry name" value="Alpha-catenin/vinculin-like_sf"/>
</dbReference>
<feature type="coiled-coil region" evidence="4">
    <location>
        <begin position="2516"/>
        <end position="2543"/>
    </location>
</feature>
<dbReference type="InterPro" id="IPR036476">
    <property type="entry name" value="Talin_cent_sf"/>
</dbReference>
<dbReference type="SUPFAM" id="SSF50729">
    <property type="entry name" value="PH domain-like"/>
    <property type="match status" value="1"/>
</dbReference>
<accession>H2ZQP9</accession>
<dbReference type="CDD" id="cd17090">
    <property type="entry name" value="FERM_F1_TLN"/>
    <property type="match status" value="1"/>
</dbReference>
<dbReference type="Gene3D" id="1.20.80.10">
    <property type="match status" value="1"/>
</dbReference>
<dbReference type="PROSITE" id="PS50057">
    <property type="entry name" value="FERM_3"/>
    <property type="match status" value="1"/>
</dbReference>
<dbReference type="STRING" id="51511.ENSCSAVP00000019915"/>
<dbReference type="Pfam" id="PF21865">
    <property type="entry name" value="TLN1-like_RS"/>
    <property type="match status" value="2"/>
</dbReference>
<dbReference type="InterPro" id="IPR054060">
    <property type="entry name" value="TLN1-like_RS"/>
</dbReference>
<dbReference type="Pfam" id="PF25177">
    <property type="entry name" value="Talin_VBS2"/>
    <property type="match status" value="1"/>
</dbReference>
<dbReference type="Pfam" id="PF09141">
    <property type="entry name" value="Talin_middle"/>
    <property type="match status" value="1"/>
</dbReference>
<dbReference type="GO" id="GO:0051015">
    <property type="term" value="F:actin filament binding"/>
    <property type="evidence" value="ECO:0007669"/>
    <property type="project" value="InterPro"/>
</dbReference>
<dbReference type="FunFam" id="1.20.1420.10:FF:000001">
    <property type="entry name" value="Talin 2"/>
    <property type="match status" value="1"/>
</dbReference>
<reference evidence="8" key="1">
    <citation type="submission" date="2003-08" db="EMBL/GenBank/DDBJ databases">
        <authorList>
            <person name="Birren B."/>
            <person name="Nusbaum C."/>
            <person name="Abebe A."/>
            <person name="Abouelleil A."/>
            <person name="Adekoya E."/>
            <person name="Ait-zahra M."/>
            <person name="Allen N."/>
            <person name="Allen T."/>
            <person name="An P."/>
            <person name="Anderson M."/>
            <person name="Anderson S."/>
            <person name="Arachchi H."/>
            <person name="Armbruster J."/>
            <person name="Bachantsang P."/>
            <person name="Baldwin J."/>
            <person name="Barry A."/>
            <person name="Bayul T."/>
            <person name="Blitshsteyn B."/>
            <person name="Bloom T."/>
            <person name="Blye J."/>
            <person name="Boguslavskiy L."/>
            <person name="Borowsky M."/>
            <person name="Boukhgalter B."/>
            <person name="Brunache A."/>
            <person name="Butler J."/>
            <person name="Calixte N."/>
            <person name="Calvo S."/>
            <person name="Camarata J."/>
            <person name="Campo K."/>
            <person name="Chang J."/>
            <person name="Cheshatsang Y."/>
            <person name="Citroen M."/>
            <person name="Collymore A."/>
            <person name="Considine T."/>
            <person name="Cook A."/>
            <person name="Cooke P."/>
            <person name="Corum B."/>
            <person name="Cuomo C."/>
            <person name="David R."/>
            <person name="Dawoe T."/>
            <person name="Degray S."/>
            <person name="Dodge S."/>
            <person name="Dooley K."/>
            <person name="Dorje P."/>
            <person name="Dorjee K."/>
            <person name="Dorris L."/>
            <person name="Duffey N."/>
            <person name="Dupes A."/>
            <person name="Elkins T."/>
            <person name="Engels R."/>
            <person name="Erickson J."/>
            <person name="Farina A."/>
            <person name="Faro S."/>
            <person name="Ferreira P."/>
            <person name="Fischer H."/>
            <person name="Fitzgerald M."/>
            <person name="Foley K."/>
            <person name="Gage D."/>
            <person name="Galagan J."/>
            <person name="Gearin G."/>
            <person name="Gnerre S."/>
            <person name="Gnirke A."/>
            <person name="Goyette A."/>
            <person name="Graham J."/>
            <person name="Grandbois E."/>
            <person name="Gyaltsen K."/>
            <person name="Hafez N."/>
            <person name="Hagopian D."/>
            <person name="Hagos B."/>
            <person name="Hall J."/>
            <person name="Hatcher B."/>
            <person name="Heller A."/>
            <person name="Higgins H."/>
            <person name="Honan T."/>
            <person name="Horn A."/>
            <person name="Houde N."/>
            <person name="Hughes L."/>
            <person name="Hulme W."/>
            <person name="Husby E."/>
            <person name="Iliev I."/>
            <person name="Jaffe D."/>
            <person name="Jones C."/>
            <person name="Kamal M."/>
            <person name="Kamat A."/>
            <person name="Kamvysselis M."/>
            <person name="Karlsson E."/>
            <person name="Kells C."/>
            <person name="Kieu A."/>
            <person name="Kisner P."/>
            <person name="Kodira C."/>
            <person name="Kulbokas E."/>
            <person name="Labutti K."/>
            <person name="Lama D."/>
            <person name="Landers T."/>
            <person name="Leger J."/>
            <person name="Levine S."/>
            <person name="Lewis D."/>
            <person name="Lewis T."/>
            <person name="Lindblad-toh K."/>
            <person name="Liu X."/>
            <person name="Lokyitsang T."/>
            <person name="Lokyitsang Y."/>
            <person name="Lucien O."/>
            <person name="Lui A."/>
            <person name="Ma L.J."/>
            <person name="Mabbitt R."/>
            <person name="Macdonald J."/>
            <person name="Maclean C."/>
            <person name="Major J."/>
            <person name="Manning J."/>
            <person name="Marabella R."/>
            <person name="Maru K."/>
            <person name="Matthews C."/>
            <person name="Mauceli E."/>
            <person name="Mccarthy M."/>
            <person name="Mcdonough S."/>
            <person name="Mcghee T."/>
            <person name="Meldrim J."/>
            <person name="Meneus L."/>
            <person name="Mesirov J."/>
            <person name="Mihalev A."/>
            <person name="Mihova T."/>
            <person name="Mikkelsen T."/>
            <person name="Mlenga V."/>
            <person name="Moru K."/>
            <person name="Mozes J."/>
            <person name="Mulrain L."/>
            <person name="Munson G."/>
            <person name="Naylor J."/>
            <person name="Newes C."/>
            <person name="Nguyen C."/>
            <person name="Nguyen N."/>
            <person name="Nguyen T."/>
            <person name="Nicol R."/>
            <person name="Nielsen C."/>
            <person name="Nizzari M."/>
            <person name="Norbu C."/>
            <person name="Norbu N."/>
            <person name="O'donnell P."/>
            <person name="Okoawo O."/>
            <person name="O'leary S."/>
            <person name="Omotosho B."/>
            <person name="O'neill K."/>
            <person name="Osman S."/>
            <person name="Parker S."/>
            <person name="Perrin D."/>
            <person name="Phunkhang P."/>
            <person name="Piqani B."/>
            <person name="Purcell S."/>
            <person name="Rachupka T."/>
            <person name="Ramasamy U."/>
            <person name="Rameau R."/>
            <person name="Ray V."/>
            <person name="Raymond C."/>
            <person name="Retta R."/>
            <person name="Richardson S."/>
            <person name="Rise C."/>
            <person name="Rodriguez J."/>
            <person name="Rogers J."/>
            <person name="Rogov P."/>
            <person name="Rutman M."/>
            <person name="Schupbach R."/>
            <person name="Seaman C."/>
            <person name="Settipalli S."/>
            <person name="Sharpe T."/>
            <person name="Sheridan J."/>
            <person name="Sherpa N."/>
            <person name="Shi J."/>
            <person name="Smirnov S."/>
            <person name="Smith C."/>
            <person name="Sougnez C."/>
            <person name="Spencer B."/>
            <person name="Stalker J."/>
            <person name="Stange-thomann N."/>
            <person name="Stavropoulos S."/>
            <person name="Stetson K."/>
            <person name="Stone C."/>
            <person name="Stone S."/>
            <person name="Stubbs M."/>
            <person name="Talamas J."/>
            <person name="Tchuinga P."/>
            <person name="Tenzing P."/>
            <person name="Tesfaye S."/>
            <person name="Theodore J."/>
            <person name="Thoulutsang Y."/>
            <person name="Topham K."/>
            <person name="Towey S."/>
            <person name="Tsamla T."/>
            <person name="Tsomo N."/>
            <person name="Vallee D."/>
            <person name="Vassiliev H."/>
            <person name="Venkataraman V."/>
            <person name="Vinson J."/>
            <person name="Vo A."/>
            <person name="Wade C."/>
            <person name="Wang S."/>
            <person name="Wangchuk T."/>
            <person name="Wangdi T."/>
            <person name="Whittaker C."/>
            <person name="Wilkinson J."/>
            <person name="Wu Y."/>
            <person name="Wyman D."/>
            <person name="Yadav S."/>
            <person name="Yang S."/>
            <person name="Yang X."/>
            <person name="Yeager S."/>
            <person name="Yee E."/>
            <person name="Young G."/>
            <person name="Zainoun J."/>
            <person name="Zembeck L."/>
            <person name="Zimmer A."/>
            <person name="Zody M."/>
            <person name="Lander E."/>
        </authorList>
    </citation>
    <scope>NUCLEOTIDE SEQUENCE [LARGE SCALE GENOMIC DNA]</scope>
</reference>
<dbReference type="InterPro" id="IPR015224">
    <property type="entry name" value="Talin_cent"/>
</dbReference>
<dbReference type="PROSITE" id="PS50945">
    <property type="entry name" value="I_LWEQ"/>
    <property type="match status" value="1"/>
</dbReference>
<feature type="domain" description="I/LWEQ" evidence="6">
    <location>
        <begin position="2310"/>
        <end position="2548"/>
    </location>
</feature>
<dbReference type="GO" id="GO:0005886">
    <property type="term" value="C:plasma membrane"/>
    <property type="evidence" value="ECO:0007669"/>
    <property type="project" value="TreeGrafter"/>
</dbReference>
<dbReference type="GO" id="GO:0005200">
    <property type="term" value="F:structural constituent of cytoskeleton"/>
    <property type="evidence" value="ECO:0007669"/>
    <property type="project" value="InterPro"/>
</dbReference>
<dbReference type="GO" id="GO:0005737">
    <property type="term" value="C:cytoplasm"/>
    <property type="evidence" value="ECO:0007669"/>
    <property type="project" value="TreeGrafter"/>
</dbReference>
<dbReference type="GO" id="GO:0098609">
    <property type="term" value="P:cell-cell adhesion"/>
    <property type="evidence" value="ECO:0007669"/>
    <property type="project" value="TreeGrafter"/>
</dbReference>
<dbReference type="GO" id="GO:0005925">
    <property type="term" value="C:focal adhesion"/>
    <property type="evidence" value="ECO:0007669"/>
    <property type="project" value="InterPro"/>
</dbReference>
<keyword evidence="2" id="KW-0963">Cytoplasm</keyword>
<reference evidence="7" key="2">
    <citation type="submission" date="2025-08" db="UniProtKB">
        <authorList>
            <consortium name="Ensembl"/>
        </authorList>
    </citation>
    <scope>IDENTIFICATION</scope>
</reference>
<dbReference type="Gene3D" id="1.20.1410.10">
    <property type="entry name" value="I/LWEQ domain"/>
    <property type="match status" value="1"/>
</dbReference>
<name>H2ZQP9_CIOSA</name>
<dbReference type="SUPFAM" id="SSF47031">
    <property type="entry name" value="Second domain of FERM"/>
    <property type="match status" value="1"/>
</dbReference>
<feature type="domain" description="FERM" evidence="5">
    <location>
        <begin position="88"/>
        <end position="409"/>
    </location>
</feature>
<dbReference type="CDD" id="cd17089">
    <property type="entry name" value="FERM_F0_TLN"/>
    <property type="match status" value="1"/>
</dbReference>